<feature type="transmembrane region" description="Helical" evidence="1">
    <location>
        <begin position="83"/>
        <end position="108"/>
    </location>
</feature>
<dbReference type="Pfam" id="PF13908">
    <property type="entry name" value="Shisa_N"/>
    <property type="match status" value="1"/>
</dbReference>
<protein>
    <recommendedName>
        <fullName evidence="2">Shisa N-terminal domain-containing protein</fullName>
    </recommendedName>
</protein>
<evidence type="ECO:0000313" key="4">
    <source>
        <dbReference type="EMBL" id="CAF1108098.1"/>
    </source>
</evidence>
<dbReference type="Proteomes" id="UP000663882">
    <property type="component" value="Unassembled WGS sequence"/>
</dbReference>
<accession>A0A814N985</accession>
<evidence type="ECO:0000313" key="6">
    <source>
        <dbReference type="Proteomes" id="UP000663882"/>
    </source>
</evidence>
<keyword evidence="1" id="KW-0812">Transmembrane</keyword>
<dbReference type="OrthoDB" id="10010453at2759"/>
<evidence type="ECO:0000313" key="3">
    <source>
        <dbReference type="EMBL" id="CAF1089048.1"/>
    </source>
</evidence>
<name>A0A814N985_9BILA</name>
<dbReference type="EMBL" id="CAJNOH010000705">
    <property type="protein sequence ID" value="CAF1108098.1"/>
    <property type="molecule type" value="Genomic_DNA"/>
</dbReference>
<gene>
    <name evidence="5" type="ORF">OTI717_LOCUS4714</name>
    <name evidence="4" type="ORF">PYM288_LOCUS20040</name>
    <name evidence="3" type="ORF">RFH988_LOCUS18703</name>
</gene>
<keyword evidence="1" id="KW-1133">Transmembrane helix</keyword>
<comment type="caution">
    <text evidence="3">The sequence shown here is derived from an EMBL/GenBank/DDBJ whole genome shotgun (WGS) entry which is preliminary data.</text>
</comment>
<dbReference type="Proteomes" id="UP000663823">
    <property type="component" value="Unassembled WGS sequence"/>
</dbReference>
<reference evidence="3" key="1">
    <citation type="submission" date="2021-02" db="EMBL/GenBank/DDBJ databases">
        <authorList>
            <person name="Nowell W R."/>
        </authorList>
    </citation>
    <scope>NUCLEOTIDE SEQUENCE</scope>
</reference>
<evidence type="ECO:0000259" key="2">
    <source>
        <dbReference type="Pfam" id="PF13908"/>
    </source>
</evidence>
<proteinExistence type="predicted"/>
<evidence type="ECO:0000313" key="5">
    <source>
        <dbReference type="EMBL" id="CAF3559266.1"/>
    </source>
</evidence>
<dbReference type="AlphaFoldDB" id="A0A814N985"/>
<organism evidence="3 6">
    <name type="scientific">Rotaria sordida</name>
    <dbReference type="NCBI Taxonomy" id="392033"/>
    <lineage>
        <taxon>Eukaryota</taxon>
        <taxon>Metazoa</taxon>
        <taxon>Spiralia</taxon>
        <taxon>Gnathifera</taxon>
        <taxon>Rotifera</taxon>
        <taxon>Eurotatoria</taxon>
        <taxon>Bdelloidea</taxon>
        <taxon>Philodinida</taxon>
        <taxon>Philodinidae</taxon>
        <taxon>Rotaria</taxon>
    </lineage>
</organism>
<dbReference type="InterPro" id="IPR053891">
    <property type="entry name" value="Shisa_N"/>
</dbReference>
<evidence type="ECO:0000256" key="1">
    <source>
        <dbReference type="SAM" id="Phobius"/>
    </source>
</evidence>
<sequence length="199" mass="22393">MSTSCPGFLDRYGIWNNGFDCSLPRICCGTDVDRYCCIPSSTLHLSSSLPSSSSSSSTPYQSFDDIDSYTIRTSNDLLTEKWLFIQSCTVGIFLAITLLIFVIIYLCLTSMRYNKRQKEMSIIEVPLPPRSPLLIDSRRSISNRISTISSTSSDGKSRCTDISMVLNTPLNLYPTTNSRMSTTSSSYYLYPNDFQYLCK</sequence>
<feature type="domain" description="Shisa N-terminal" evidence="2">
    <location>
        <begin position="3"/>
        <end position="38"/>
    </location>
</feature>
<dbReference type="Proteomes" id="UP000663854">
    <property type="component" value="Unassembled WGS sequence"/>
</dbReference>
<dbReference type="EMBL" id="CAJOAX010000291">
    <property type="protein sequence ID" value="CAF3559266.1"/>
    <property type="molecule type" value="Genomic_DNA"/>
</dbReference>
<keyword evidence="1" id="KW-0472">Membrane</keyword>
<dbReference type="EMBL" id="CAJNOO010001064">
    <property type="protein sequence ID" value="CAF1089048.1"/>
    <property type="molecule type" value="Genomic_DNA"/>
</dbReference>